<dbReference type="GO" id="GO:0046872">
    <property type="term" value="F:metal ion binding"/>
    <property type="evidence" value="ECO:0007669"/>
    <property type="project" value="UniProtKB-KW"/>
</dbReference>
<dbReference type="EMBL" id="RXIL01000048">
    <property type="protein sequence ID" value="RZN70920.1"/>
    <property type="molecule type" value="Genomic_DNA"/>
</dbReference>
<dbReference type="Proteomes" id="UP000320766">
    <property type="component" value="Unassembled WGS sequence"/>
</dbReference>
<proteinExistence type="inferred from homology"/>
<evidence type="ECO:0000313" key="6">
    <source>
        <dbReference type="Proteomes" id="UP000320766"/>
    </source>
</evidence>
<evidence type="ECO:0000256" key="1">
    <source>
        <dbReference type="ARBA" id="ARBA00005806"/>
    </source>
</evidence>
<keyword evidence="4" id="KW-0411">Iron-sulfur</keyword>
<keyword evidence="2" id="KW-0479">Metal-binding</keyword>
<evidence type="ECO:0000256" key="4">
    <source>
        <dbReference type="ARBA" id="ARBA00023014"/>
    </source>
</evidence>
<dbReference type="Gene3D" id="3.40.50.11890">
    <property type="match status" value="1"/>
</dbReference>
<gene>
    <name evidence="5" type="ORF">EF807_02685</name>
</gene>
<evidence type="ECO:0000256" key="3">
    <source>
        <dbReference type="ARBA" id="ARBA00023004"/>
    </source>
</evidence>
<dbReference type="Gene3D" id="1.20.1270.370">
    <property type="match status" value="1"/>
</dbReference>
<keyword evidence="3" id="KW-0408">Iron</keyword>
<reference evidence="5 6" key="1">
    <citation type="journal article" date="2019" name="Nat. Microbiol.">
        <title>Wide diversity of methane and short-chain alkane metabolisms in uncultured archaea.</title>
        <authorList>
            <person name="Borrel G."/>
            <person name="Adam P.S."/>
            <person name="McKay L.J."/>
            <person name="Chen L.X."/>
            <person name="Sierra-Garcia I.N."/>
            <person name="Sieber C.M."/>
            <person name="Letourneur Q."/>
            <person name="Ghozlane A."/>
            <person name="Andersen G.L."/>
            <person name="Li W.J."/>
            <person name="Hallam S.J."/>
            <person name="Muyzer G."/>
            <person name="de Oliveira V.M."/>
            <person name="Inskeep W.P."/>
            <person name="Banfield J.F."/>
            <person name="Gribaldo S."/>
        </authorList>
    </citation>
    <scope>NUCLEOTIDE SEQUENCE [LARGE SCALE GENOMIC DNA]</scope>
    <source>
        <strain evidence="5">NM1b</strain>
    </source>
</reference>
<comment type="similarity">
    <text evidence="1">Belongs to the FldB/FldC dehydratase alpha/beta subunit family.</text>
</comment>
<dbReference type="PANTHER" id="PTHR30548:SF4">
    <property type="entry name" value="SUBUNIT OF OXYGEN-SENSITIVE 2-HYDROXYISOCAPROYL-COA DEHYDRATASE"/>
    <property type="match status" value="1"/>
</dbReference>
<organism evidence="5 6">
    <name type="scientific">Candidatus Methanolliviera hydrocarbonicum</name>
    <dbReference type="NCBI Taxonomy" id="2491085"/>
    <lineage>
        <taxon>Archaea</taxon>
        <taxon>Methanobacteriati</taxon>
        <taxon>Methanobacteriota</taxon>
        <taxon>Candidatus Methanoliparia</taxon>
        <taxon>Candidatus Methanoliparales</taxon>
        <taxon>Candidatus Methanollivieraceae</taxon>
        <taxon>Candidatus Methanolliviera</taxon>
    </lineage>
</organism>
<dbReference type="Pfam" id="PF06050">
    <property type="entry name" value="HGD-D"/>
    <property type="match status" value="1"/>
</dbReference>
<dbReference type="PANTHER" id="PTHR30548">
    <property type="entry name" value="2-HYDROXYGLUTARYL-COA DEHYDRATASE, D-COMPONENT-RELATED"/>
    <property type="match status" value="1"/>
</dbReference>
<protein>
    <submittedName>
        <fullName evidence="5">2-hydroxyacyl-CoA dehydratase</fullName>
    </submittedName>
</protein>
<accession>A0A520KXP4</accession>
<dbReference type="AlphaFoldDB" id="A0A520KXP4"/>
<dbReference type="Gene3D" id="3.40.50.11900">
    <property type="match status" value="1"/>
</dbReference>
<evidence type="ECO:0000256" key="2">
    <source>
        <dbReference type="ARBA" id="ARBA00022723"/>
    </source>
</evidence>
<dbReference type="InterPro" id="IPR010327">
    <property type="entry name" value="FldB/FldC_alpha/beta"/>
</dbReference>
<sequence length="427" mass="48691">MAEEKKYKTGKAKKTLSVDVLKYVSKYYIEANRAKKKGSKPICYHTSLDPIEIDYAMGIIPMLPENFAAICGALQIAPDLIEVAEQRGCPSDLCSYFKNHFGYMEGGKDLPSMKDAFDMNLIVLPDPDIVCSLRNICRLHPIWMRQVARFYNVPAFTMDAPQLHPKTSLSKIDDHYIEFGVSQLKDYISFLEKHTGRKFDMERLSETVALSDRLSKIFEEIYELRKVTPCPVGGEDLNSLVFFLVTEAGSQEAVDVAQGILDEVKDKVRRREGALPEGTEEAHRVSFVGIPPWHDMATAFTYMQKYGATSVDEIYVRAFSGFAGRMDPSHPLESLVRKYFFIYPTTTEQALRLINIEDITGYGIDGFICWNLTTCRLISTLIARLKAMYDLFNIPYVTCDADQVDPRQYNVEQVRNRLDAFFENLEE</sequence>
<comment type="caution">
    <text evidence="5">The sequence shown here is derived from an EMBL/GenBank/DDBJ whole genome shotgun (WGS) entry which is preliminary data.</text>
</comment>
<dbReference type="GO" id="GO:0051536">
    <property type="term" value="F:iron-sulfur cluster binding"/>
    <property type="evidence" value="ECO:0007669"/>
    <property type="project" value="UniProtKB-KW"/>
</dbReference>
<name>A0A520KXP4_9EURY</name>
<evidence type="ECO:0000313" key="5">
    <source>
        <dbReference type="EMBL" id="RZN70920.1"/>
    </source>
</evidence>